<name>A0A1V6QNR2_9EURO</name>
<dbReference type="Pfam" id="PF12796">
    <property type="entry name" value="Ank_2"/>
    <property type="match status" value="1"/>
</dbReference>
<feature type="compositionally biased region" description="Basic and acidic residues" evidence="4">
    <location>
        <begin position="459"/>
        <end position="474"/>
    </location>
</feature>
<evidence type="ECO:0000256" key="1">
    <source>
        <dbReference type="ARBA" id="ARBA00022737"/>
    </source>
</evidence>
<evidence type="ECO:0000256" key="2">
    <source>
        <dbReference type="ARBA" id="ARBA00023043"/>
    </source>
</evidence>
<dbReference type="Proteomes" id="UP000191672">
    <property type="component" value="Unassembled WGS sequence"/>
</dbReference>
<gene>
    <name evidence="5" type="ORF">PENANT_c001G11687</name>
</gene>
<organism evidence="5 6">
    <name type="scientific">Penicillium antarcticum</name>
    <dbReference type="NCBI Taxonomy" id="416450"/>
    <lineage>
        <taxon>Eukaryota</taxon>
        <taxon>Fungi</taxon>
        <taxon>Dikarya</taxon>
        <taxon>Ascomycota</taxon>
        <taxon>Pezizomycotina</taxon>
        <taxon>Eurotiomycetes</taxon>
        <taxon>Eurotiomycetidae</taxon>
        <taxon>Eurotiales</taxon>
        <taxon>Aspergillaceae</taxon>
        <taxon>Penicillium</taxon>
    </lineage>
</organism>
<feature type="repeat" description="ANK" evidence="3">
    <location>
        <begin position="366"/>
        <end position="399"/>
    </location>
</feature>
<feature type="compositionally biased region" description="Basic residues" evidence="4">
    <location>
        <begin position="477"/>
        <end position="489"/>
    </location>
</feature>
<dbReference type="PANTHER" id="PTHR24189">
    <property type="entry name" value="MYOTROPHIN"/>
    <property type="match status" value="1"/>
</dbReference>
<protein>
    <submittedName>
        <fullName evidence="5">Uncharacterized protein</fullName>
    </submittedName>
</protein>
<dbReference type="PROSITE" id="PS50088">
    <property type="entry name" value="ANK_REPEAT"/>
    <property type="match status" value="2"/>
</dbReference>
<evidence type="ECO:0000313" key="6">
    <source>
        <dbReference type="Proteomes" id="UP000191672"/>
    </source>
</evidence>
<proteinExistence type="predicted"/>
<reference evidence="6" key="1">
    <citation type="journal article" date="2017" name="Nat. Microbiol.">
        <title>Global analysis of biosynthetic gene clusters reveals vast potential of secondary metabolite production in Penicillium species.</title>
        <authorList>
            <person name="Nielsen J.C."/>
            <person name="Grijseels S."/>
            <person name="Prigent S."/>
            <person name="Ji B."/>
            <person name="Dainat J."/>
            <person name="Nielsen K.F."/>
            <person name="Frisvad J.C."/>
            <person name="Workman M."/>
            <person name="Nielsen J."/>
        </authorList>
    </citation>
    <scope>NUCLEOTIDE SEQUENCE [LARGE SCALE GENOMIC DNA]</scope>
    <source>
        <strain evidence="6">IBT 31811</strain>
    </source>
</reference>
<dbReference type="InterPro" id="IPR036770">
    <property type="entry name" value="Ankyrin_rpt-contain_sf"/>
</dbReference>
<keyword evidence="6" id="KW-1185">Reference proteome</keyword>
<feature type="repeat" description="ANK" evidence="3">
    <location>
        <begin position="287"/>
        <end position="327"/>
    </location>
</feature>
<dbReference type="PROSITE" id="PS50297">
    <property type="entry name" value="ANK_REP_REGION"/>
    <property type="match status" value="1"/>
</dbReference>
<keyword evidence="1" id="KW-0677">Repeat</keyword>
<sequence>MLDQYFSLSPGYPYPGPVLCEDPFWIAATCGSTDVLRWMLERFGDFSRTPGPAKQVFSLLNQACYYARIETVLFLLDSQPPFGTVHDREIYDTTALMSAACSFNFLGSIHPDTEEWIRDRIARGEKLMHILLDRGAPTQDASFPHRVSDIQPRQPQHTVLGLAMLRASSPLVKRLLSGGADVHNKQRYWYWTFCGKNECSPWDVTALHIGSLGWNSDGIQALLDDREITDLVLARDSDGRLPIHWAAIGLDARECARPDDDVALRLVNTFKVLLYGKPDTVNAPDSEGMTPLHHLVARHASCSGSKHIELATKFLLDAGADVSAQDNDNQTVLHKLCTLCMNGDDETTLLELLIAHGADPRHVDKNGQTALHLASRNLQQVQAVKVLLCHGADFNAVNIQGNTVFHQCIGGGDIPLVRSSVEKIRAQDEMIRVLHEAAGGEDTLMDQPNTQGRTPRQMMLDKRRVWQDKEERIRTPSGRRGRGRPRRGG</sequence>
<evidence type="ECO:0000256" key="4">
    <source>
        <dbReference type="SAM" id="MobiDB-lite"/>
    </source>
</evidence>
<evidence type="ECO:0000256" key="3">
    <source>
        <dbReference type="PROSITE-ProRule" id="PRU00023"/>
    </source>
</evidence>
<dbReference type="InterPro" id="IPR002110">
    <property type="entry name" value="Ankyrin_rpt"/>
</dbReference>
<accession>A0A1V6QNR2</accession>
<dbReference type="AlphaFoldDB" id="A0A1V6QNR2"/>
<evidence type="ECO:0000313" key="5">
    <source>
        <dbReference type="EMBL" id="OQD90880.1"/>
    </source>
</evidence>
<dbReference type="EMBL" id="MDYN01000001">
    <property type="protein sequence ID" value="OQD90880.1"/>
    <property type="molecule type" value="Genomic_DNA"/>
</dbReference>
<dbReference type="STRING" id="416450.A0A1V6QNR2"/>
<keyword evidence="2 3" id="KW-0040">ANK repeat</keyword>
<dbReference type="SMART" id="SM00248">
    <property type="entry name" value="ANK"/>
    <property type="match status" value="8"/>
</dbReference>
<dbReference type="PANTHER" id="PTHR24189:SF72">
    <property type="entry name" value="ANKYRIN REPEAT-CONTAINING DOMAIN-CONTAINING PROTEIN"/>
    <property type="match status" value="1"/>
</dbReference>
<feature type="region of interest" description="Disordered" evidence="4">
    <location>
        <begin position="439"/>
        <end position="489"/>
    </location>
</feature>
<dbReference type="SUPFAM" id="SSF48403">
    <property type="entry name" value="Ankyrin repeat"/>
    <property type="match status" value="1"/>
</dbReference>
<dbReference type="InterPro" id="IPR050745">
    <property type="entry name" value="Multifunctional_regulatory"/>
</dbReference>
<dbReference type="Gene3D" id="1.25.40.20">
    <property type="entry name" value="Ankyrin repeat-containing domain"/>
    <property type="match status" value="1"/>
</dbReference>
<comment type="caution">
    <text evidence="5">The sequence shown here is derived from an EMBL/GenBank/DDBJ whole genome shotgun (WGS) entry which is preliminary data.</text>
</comment>